<comment type="subcellular location">
    <subcellularLocation>
        <location evidence="1">Periplasm</location>
    </subcellularLocation>
</comment>
<organism evidence="5 7">
    <name type="scientific">Litoreibacter ascidiaceicola</name>
    <dbReference type="NCBI Taxonomy" id="1486859"/>
    <lineage>
        <taxon>Bacteria</taxon>
        <taxon>Pseudomonadati</taxon>
        <taxon>Pseudomonadota</taxon>
        <taxon>Alphaproteobacteria</taxon>
        <taxon>Rhodobacterales</taxon>
        <taxon>Roseobacteraceae</taxon>
        <taxon>Litoreibacter</taxon>
    </lineage>
</organism>
<proteinExistence type="predicted"/>
<dbReference type="NCBIfam" id="NF037995">
    <property type="entry name" value="TRAP_S1"/>
    <property type="match status" value="1"/>
</dbReference>
<dbReference type="Gene3D" id="3.40.190.170">
    <property type="entry name" value="Bacterial extracellular solute-binding protein, family 7"/>
    <property type="match status" value="1"/>
</dbReference>
<dbReference type="EMBL" id="FQUV01000009">
    <property type="protein sequence ID" value="SHF65458.1"/>
    <property type="molecule type" value="Genomic_DNA"/>
</dbReference>
<evidence type="ECO:0000256" key="3">
    <source>
        <dbReference type="ARBA" id="ARBA00022764"/>
    </source>
</evidence>
<dbReference type="Pfam" id="PF03480">
    <property type="entry name" value="DctP"/>
    <property type="match status" value="1"/>
</dbReference>
<feature type="chain" id="PRO_5015066854" evidence="4">
    <location>
        <begin position="26"/>
        <end position="345"/>
    </location>
</feature>
<dbReference type="InterPro" id="IPR038404">
    <property type="entry name" value="TRAP_DctP_sf"/>
</dbReference>
<keyword evidence="2 4" id="KW-0732">Signal</keyword>
<evidence type="ECO:0000313" key="5">
    <source>
        <dbReference type="EMBL" id="SHF65458.1"/>
    </source>
</evidence>
<feature type="signal peptide" evidence="4">
    <location>
        <begin position="1"/>
        <end position="25"/>
    </location>
</feature>
<evidence type="ECO:0000256" key="1">
    <source>
        <dbReference type="ARBA" id="ARBA00004418"/>
    </source>
</evidence>
<reference evidence="5" key="1">
    <citation type="submission" date="2016-11" db="EMBL/GenBank/DDBJ databases">
        <authorList>
            <person name="Jaros S."/>
            <person name="Januszkiewicz K."/>
            <person name="Wedrychowicz H."/>
        </authorList>
    </citation>
    <scope>NUCLEOTIDE SEQUENCE [LARGE SCALE GENOMIC DNA]</scope>
    <source>
        <strain evidence="5">DSM 100566</strain>
    </source>
</reference>
<dbReference type="PANTHER" id="PTHR33376">
    <property type="match status" value="1"/>
</dbReference>
<evidence type="ECO:0000256" key="2">
    <source>
        <dbReference type="ARBA" id="ARBA00022729"/>
    </source>
</evidence>
<dbReference type="OrthoDB" id="9769667at2"/>
<keyword evidence="3" id="KW-0574">Periplasm</keyword>
<protein>
    <submittedName>
        <fullName evidence="5">TRAP-type mannitol/chloroaromatic compound transport system, substrate-binding protein</fullName>
    </submittedName>
</protein>
<dbReference type="Proteomes" id="UP000184144">
    <property type="component" value="Unassembled WGS sequence"/>
</dbReference>
<evidence type="ECO:0000313" key="6">
    <source>
        <dbReference type="EMBL" id="SHF67997.1"/>
    </source>
</evidence>
<dbReference type="GO" id="GO:0042597">
    <property type="term" value="C:periplasmic space"/>
    <property type="evidence" value="ECO:0007669"/>
    <property type="project" value="UniProtKB-SubCell"/>
</dbReference>
<evidence type="ECO:0000256" key="4">
    <source>
        <dbReference type="SAM" id="SignalP"/>
    </source>
</evidence>
<name>A0A1M5DEF6_9RHOB</name>
<sequence length="345" mass="37166">MNRISATLAALALTAPLAMSGQAVAETVQIQVGGDISGGVNQHIINNWLPKLEEMTDGEVELELVSGGSIVPHSETLDAIDQGLLGGDFVLPSYFAGIDPAFSIMGDLVAGYDTPLQMMQLCYHGGGREMLQKIVDTYTDNVVVVGCGSFEREAFVAAVPINGVADLEGLKIRSPEGLAAEIFSRAGAVAVPLPFSEVYTSLDKGVIDAADASNYGVNKDNGFHEVAKYPLFPGIHSMPGSYFTVNRDVYDSLSEGSRVALDVWFQAMSLDLMMWVDQRDRRLVAEDKANAAETGLTIIDWSVADRDALREIAKGAWEDAAKESDLAQEAYDLNINFMRSMGMLE</sequence>
<dbReference type="STRING" id="1486859.SAMN05444273_109106"/>
<dbReference type="InterPro" id="IPR018389">
    <property type="entry name" value="DctP_fam"/>
</dbReference>
<accession>A0A1M5DEF6</accession>
<reference evidence="7" key="2">
    <citation type="submission" date="2016-11" db="EMBL/GenBank/DDBJ databases">
        <authorList>
            <person name="Varghese N."/>
            <person name="Submissions S."/>
        </authorList>
    </citation>
    <scope>NUCLEOTIDE SEQUENCE [LARGE SCALE GENOMIC DNA]</scope>
    <source>
        <strain evidence="7">DSM 100566</strain>
    </source>
</reference>
<dbReference type="EMBL" id="FQUV01000009">
    <property type="protein sequence ID" value="SHF67997.1"/>
    <property type="molecule type" value="Genomic_DNA"/>
</dbReference>
<evidence type="ECO:0000313" key="7">
    <source>
        <dbReference type="Proteomes" id="UP000184144"/>
    </source>
</evidence>
<dbReference type="AlphaFoldDB" id="A0A1M5DEF6"/>
<gene>
    <name evidence="6" type="ORF">SAMN05444273_109106</name>
    <name evidence="5" type="ORF">SAMN05444273_10912</name>
</gene>
<dbReference type="RefSeq" id="WP_073145873.1">
    <property type="nucleotide sequence ID" value="NZ_FQUV01000009.1"/>
</dbReference>
<dbReference type="GO" id="GO:0055085">
    <property type="term" value="P:transmembrane transport"/>
    <property type="evidence" value="ECO:0007669"/>
    <property type="project" value="InterPro"/>
</dbReference>
<keyword evidence="7" id="KW-1185">Reference proteome</keyword>
<dbReference type="PANTHER" id="PTHR33376:SF5">
    <property type="entry name" value="EXTRACYTOPLASMIC SOLUTE RECEPTOR PROTEIN"/>
    <property type="match status" value="1"/>
</dbReference>